<evidence type="ECO:0000256" key="1">
    <source>
        <dbReference type="ARBA" id="ARBA00022729"/>
    </source>
</evidence>
<evidence type="ECO:0000259" key="2">
    <source>
        <dbReference type="Pfam" id="PF00326"/>
    </source>
</evidence>
<feature type="domain" description="Peptidase S9 prolyl oligopeptidase catalytic" evidence="2">
    <location>
        <begin position="420"/>
        <end position="547"/>
    </location>
</feature>
<dbReference type="PANTHER" id="PTHR43037:SF4">
    <property type="entry name" value="PEPTIDASE S9 PROLYL OLIGOPEPTIDASE CATALYTIC DOMAIN-CONTAINING PROTEIN"/>
    <property type="match status" value="1"/>
</dbReference>
<reference evidence="3 4" key="1">
    <citation type="submission" date="2024-09" db="EMBL/GenBank/DDBJ databases">
        <title>Rethinking Asexuality: The Enigmatic Case of Functional Sexual Genes in Lepraria (Stereocaulaceae).</title>
        <authorList>
            <person name="Doellman M."/>
            <person name="Sun Y."/>
            <person name="Barcenas-Pena A."/>
            <person name="Lumbsch H.T."/>
            <person name="Grewe F."/>
        </authorList>
    </citation>
    <scope>NUCLEOTIDE SEQUENCE [LARGE SCALE GENOMIC DNA]</scope>
    <source>
        <strain evidence="3 4">Grewe 0041</strain>
    </source>
</reference>
<dbReference type="Gene3D" id="3.40.50.1820">
    <property type="entry name" value="alpha/beta hydrolase"/>
    <property type="match status" value="1"/>
</dbReference>
<dbReference type="Proteomes" id="UP001590951">
    <property type="component" value="Unassembled WGS sequence"/>
</dbReference>
<dbReference type="EMBL" id="JBHFEH010000003">
    <property type="protein sequence ID" value="KAL2057825.1"/>
    <property type="molecule type" value="Genomic_DNA"/>
</dbReference>
<dbReference type="InterPro" id="IPR001375">
    <property type="entry name" value="Peptidase_S9_cat"/>
</dbReference>
<accession>A0ABR4BJG2</accession>
<dbReference type="SUPFAM" id="SSF53474">
    <property type="entry name" value="alpha/beta-Hydrolases"/>
    <property type="match status" value="1"/>
</dbReference>
<proteinExistence type="predicted"/>
<name>A0ABR4BJG2_9LECA</name>
<dbReference type="Pfam" id="PF00326">
    <property type="entry name" value="Peptidase_S9"/>
    <property type="match status" value="1"/>
</dbReference>
<dbReference type="InterPro" id="IPR050955">
    <property type="entry name" value="Plant_Biomass_Hydrol_Est"/>
</dbReference>
<dbReference type="PANTHER" id="PTHR43037">
    <property type="entry name" value="UNNAMED PRODUCT-RELATED"/>
    <property type="match status" value="1"/>
</dbReference>
<keyword evidence="4" id="KW-1185">Reference proteome</keyword>
<evidence type="ECO:0000313" key="3">
    <source>
        <dbReference type="EMBL" id="KAL2057825.1"/>
    </source>
</evidence>
<dbReference type="InterPro" id="IPR029058">
    <property type="entry name" value="AB_hydrolase_fold"/>
</dbReference>
<organism evidence="3 4">
    <name type="scientific">Lepraria finkii</name>
    <dbReference type="NCBI Taxonomy" id="1340010"/>
    <lineage>
        <taxon>Eukaryota</taxon>
        <taxon>Fungi</taxon>
        <taxon>Dikarya</taxon>
        <taxon>Ascomycota</taxon>
        <taxon>Pezizomycotina</taxon>
        <taxon>Lecanoromycetes</taxon>
        <taxon>OSLEUM clade</taxon>
        <taxon>Lecanoromycetidae</taxon>
        <taxon>Lecanorales</taxon>
        <taxon>Lecanorineae</taxon>
        <taxon>Stereocaulaceae</taxon>
        <taxon>Lepraria</taxon>
    </lineage>
</organism>
<sequence>MVIKHNGKTNPLLSFSNTWDILGPFQIGTREASWGADPLECLGGFRALEPDSRAEYRSSLAPNGLVSWSYHQLDTHAVDPTVAEAVLIVDFPEVDWRFLQSVYGWAALQYQAWARGYLEISADLPQTITFYTDNVIEFWLDNKLYFGGDFYAYRRAPLVLHLAAGKYKVDIRLVRDVRAMGGIGLPNVSIKLKAEISNGTLAMVEQKLLVSDIVDGTLASPFASIPVRNETRGWVDILEIESLNATCVAGMLENASLRLAPGQSRPFPFLLSVQGPSFEPLSLKVTYATSEAPESLLSTVIFHKFLERTIHSPHKFTYLHPGGIVSYAILRAPSNQAICEVKDSNLPILLNLHGAGLEADSKQVRHMLDPVPDLHAWVLFPTGVTPWSSDDWHTWGFADVEAAIKAIPDWIKIVGWKWPSVDADKWLVSGHSNGGQGTWYALTHRPDKIVGAAPVSGYSSIQSYVPYQTWAEADPRVTLAVQNSLRSFRHELLVRNFNGIPIMQQHGSADDNVPPFHSRRMNQLISQSSDDPCHEYRELEGKNHWFEGVMSTPLLRKFYNEILGNGTEPPQLPQKFGIVIANPADIASCGGLVVDQLVTPDQLGKIEVAQDTTTAAWVLTTSNILRFHFTPTGTSMSFTQEIIVDKGSLNLPLGHERFECWLVRSEEGSWHVSDDRTWMMGQRYGAQLGPLDSILHTSGRFLIRISSKEIFDTALQVSRNLFQYFAADSEIVDLNTDAVLRQGNVISVALGPDLPESVPWFHSINVLADHGLVVRKHNGQKRIFQFEEGLGAIFLRPLPLGRLELVIWGYESCGLRLAARLVPMLTGVGQPEFVIVGKRCTWAGAAGAHAMGSFDNFWSLSETSFVG</sequence>
<protein>
    <recommendedName>
        <fullName evidence="2">Peptidase S9 prolyl oligopeptidase catalytic domain-containing protein</fullName>
    </recommendedName>
</protein>
<evidence type="ECO:0000313" key="4">
    <source>
        <dbReference type="Proteomes" id="UP001590951"/>
    </source>
</evidence>
<keyword evidence="1" id="KW-0732">Signal</keyword>
<comment type="caution">
    <text evidence="3">The sequence shown here is derived from an EMBL/GenBank/DDBJ whole genome shotgun (WGS) entry which is preliminary data.</text>
</comment>
<gene>
    <name evidence="3" type="ORF">ABVK25_001442</name>
</gene>